<evidence type="ECO:0000256" key="4">
    <source>
        <dbReference type="ARBA" id="ARBA00022475"/>
    </source>
</evidence>
<dbReference type="InterPro" id="IPR006182">
    <property type="entry name" value="FliF_N_dom"/>
</dbReference>
<evidence type="ECO:0000256" key="6">
    <source>
        <dbReference type="ARBA" id="ARBA00022989"/>
    </source>
</evidence>
<dbReference type="InterPro" id="IPR043427">
    <property type="entry name" value="YscJ/FliF"/>
</dbReference>
<evidence type="ECO:0000256" key="11">
    <source>
        <dbReference type="SAM" id="Phobius"/>
    </source>
</evidence>
<evidence type="ECO:0000256" key="2">
    <source>
        <dbReference type="ARBA" id="ARBA00004651"/>
    </source>
</evidence>
<name>A0A937ARB4_9HYPH</name>
<evidence type="ECO:0000313" key="15">
    <source>
        <dbReference type="Proteomes" id="UP000736856"/>
    </source>
</evidence>
<gene>
    <name evidence="14" type="primary">fliF</name>
    <name evidence="14" type="ORF">EU981_00775</name>
</gene>
<keyword evidence="8 9" id="KW-0975">Bacterial flagellum</keyword>
<comment type="similarity">
    <text evidence="3 9">Belongs to the FliF family.</text>
</comment>
<dbReference type="GO" id="GO:0009431">
    <property type="term" value="C:bacterial-type flagellum basal body, MS ring"/>
    <property type="evidence" value="ECO:0007669"/>
    <property type="project" value="InterPro"/>
</dbReference>
<proteinExistence type="inferred from homology"/>
<dbReference type="GO" id="GO:0003774">
    <property type="term" value="F:cytoskeletal motor activity"/>
    <property type="evidence" value="ECO:0007669"/>
    <property type="project" value="InterPro"/>
</dbReference>
<evidence type="ECO:0000256" key="5">
    <source>
        <dbReference type="ARBA" id="ARBA00022692"/>
    </source>
</evidence>
<evidence type="ECO:0000259" key="13">
    <source>
        <dbReference type="Pfam" id="PF08345"/>
    </source>
</evidence>
<feature type="region of interest" description="Disordered" evidence="10">
    <location>
        <begin position="278"/>
        <end position="339"/>
    </location>
</feature>
<dbReference type="PIRSF" id="PIRSF004862">
    <property type="entry name" value="FliF"/>
    <property type="match status" value="1"/>
</dbReference>
<dbReference type="AlphaFoldDB" id="A0A937ARB4"/>
<dbReference type="Pfam" id="PF08345">
    <property type="entry name" value="YscJ_FliF_C"/>
    <property type="match status" value="1"/>
</dbReference>
<keyword evidence="4" id="KW-1003">Cell membrane</keyword>
<feature type="domain" description="Flagellar M-ring C-terminal" evidence="13">
    <location>
        <begin position="250"/>
        <end position="414"/>
    </location>
</feature>
<comment type="function">
    <text evidence="9">The M ring may be actively involved in energy transduction.</text>
</comment>
<organism evidence="14 15">
    <name type="scientific">Candidatus Liberibacter ctenarytainae</name>
    <dbReference type="NCBI Taxonomy" id="2020335"/>
    <lineage>
        <taxon>Bacteria</taxon>
        <taxon>Pseudomonadati</taxon>
        <taxon>Pseudomonadota</taxon>
        <taxon>Alphaproteobacteria</taxon>
        <taxon>Hyphomicrobiales</taxon>
        <taxon>Rhizobiaceae</taxon>
        <taxon>Liberibacter</taxon>
    </lineage>
</organism>
<dbReference type="PANTHER" id="PTHR30046:SF0">
    <property type="entry name" value="FLAGELLAR M-RING PROTEIN"/>
    <property type="match status" value="1"/>
</dbReference>
<evidence type="ECO:0000259" key="12">
    <source>
        <dbReference type="Pfam" id="PF01514"/>
    </source>
</evidence>
<keyword evidence="14" id="KW-0969">Cilium</keyword>
<evidence type="ECO:0000256" key="3">
    <source>
        <dbReference type="ARBA" id="ARBA00007971"/>
    </source>
</evidence>
<evidence type="ECO:0000256" key="1">
    <source>
        <dbReference type="ARBA" id="ARBA00004117"/>
    </source>
</evidence>
<evidence type="ECO:0000313" key="14">
    <source>
        <dbReference type="EMBL" id="MBL0848630.1"/>
    </source>
</evidence>
<keyword evidence="14" id="KW-0282">Flagellum</keyword>
<comment type="subcellular location">
    <subcellularLocation>
        <location evidence="1 9">Bacterial flagellum basal body</location>
    </subcellularLocation>
    <subcellularLocation>
        <location evidence="2">Cell membrane</location>
        <topology evidence="2">Multi-pass membrane protein</topology>
    </subcellularLocation>
</comment>
<feature type="transmembrane region" description="Helical" evidence="11">
    <location>
        <begin position="21"/>
        <end position="43"/>
    </location>
</feature>
<feature type="compositionally biased region" description="Basic and acidic residues" evidence="10">
    <location>
        <begin position="278"/>
        <end position="302"/>
    </location>
</feature>
<dbReference type="PRINTS" id="PR01009">
    <property type="entry name" value="FLGMRINGFLIF"/>
</dbReference>
<keyword evidence="6 11" id="KW-1133">Transmembrane helix</keyword>
<dbReference type="NCBIfam" id="TIGR00206">
    <property type="entry name" value="fliF"/>
    <property type="match status" value="1"/>
</dbReference>
<dbReference type="GO" id="GO:0005886">
    <property type="term" value="C:plasma membrane"/>
    <property type="evidence" value="ECO:0007669"/>
    <property type="project" value="UniProtKB-SubCell"/>
</dbReference>
<keyword evidence="5 11" id="KW-0812">Transmembrane</keyword>
<evidence type="ECO:0000256" key="7">
    <source>
        <dbReference type="ARBA" id="ARBA00023136"/>
    </source>
</evidence>
<accession>A0A937ARB4</accession>
<reference evidence="14" key="1">
    <citation type="submission" date="2019-02" db="EMBL/GenBank/DDBJ databases">
        <title>A novel Candidatus Liberibacter species associated with the New Zealand native fuchsia psyllid, Ctenarytaina fuchsiae.</title>
        <authorList>
            <person name="Thompson S.M."/>
            <person name="Jorgensen N."/>
            <person name="David C."/>
            <person name="Bulman S.R."/>
            <person name="Smith G.R."/>
        </authorList>
    </citation>
    <scope>NUCLEOTIDE SEQUENCE</scope>
    <source>
        <strain evidence="14">Oxford</strain>
    </source>
</reference>
<feature type="transmembrane region" description="Helical" evidence="11">
    <location>
        <begin position="439"/>
        <end position="461"/>
    </location>
</feature>
<dbReference type="Gene3D" id="3.30.300.30">
    <property type="match status" value="1"/>
</dbReference>
<protein>
    <recommendedName>
        <fullName evidence="9">Flagellar M-ring protein</fullName>
    </recommendedName>
</protein>
<dbReference type="InterPro" id="IPR045851">
    <property type="entry name" value="AMP-bd_C_sf"/>
</dbReference>
<dbReference type="EMBL" id="SEOL01000001">
    <property type="protein sequence ID" value="MBL0848630.1"/>
    <property type="molecule type" value="Genomic_DNA"/>
</dbReference>
<dbReference type="GO" id="GO:0071973">
    <property type="term" value="P:bacterial-type flagellum-dependent cell motility"/>
    <property type="evidence" value="ECO:0007669"/>
    <property type="project" value="InterPro"/>
</dbReference>
<dbReference type="Proteomes" id="UP000736856">
    <property type="component" value="Unassembled WGS sequence"/>
</dbReference>
<keyword evidence="7 11" id="KW-0472">Membrane</keyword>
<dbReference type="InterPro" id="IPR013556">
    <property type="entry name" value="Flag_M-ring_C"/>
</dbReference>
<dbReference type="InterPro" id="IPR000067">
    <property type="entry name" value="FlgMring_FliF"/>
</dbReference>
<sequence>MAIIDQLLQFFRSIASLGRTHLLILASVIVASIILLLVTRSFVSSPVYESLYVKLEAADVNRISVALSEANTDFRIANNGSSILVPSHLISKVRIRLASQGLPSSSSNSGYELFDKVNSFGFTSFMQEITRVRALEGEISRTIQAISGIVAARVHIVMPEARGFRRTGTKPTASVMIRAISPSVYRSAEAIRCLVSAAVPGLEVSDVIVLDSTGKLLGAGHDTENNTFGKSLGIVQAVQHEIEMNINKALSPFLGIDNFRSAVTAELNTDTQQIRETVYDPDSRVERSVRLSKDVQKSESRQQDSAVSVEQNMPHASERTIPVPQSRENSDKKEEQSNYEINTKSISTIHNNYKLEHLSVAIVVNKGRIIELLGASASQNQIDAYLAEINRIASAATGINSVRGDTITTTSMDFLENQLLKPSSVQVGFMDILSHNFSIIINSIVFLVGTLIVSLFGVYALRIPHSFDSMQKKELENNSAASITDDFFPSDEGSALDSQEKEILSYDNSFKSNINSGYVNENPDRRLVHMIEINEERFANILRKWARSEIDNRYTTS</sequence>
<evidence type="ECO:0000256" key="9">
    <source>
        <dbReference type="PIRNR" id="PIRNR004862"/>
    </source>
</evidence>
<dbReference type="Pfam" id="PF01514">
    <property type="entry name" value="YscJ_FliF"/>
    <property type="match status" value="1"/>
</dbReference>
<feature type="domain" description="Flagellar M-ring N-terminal" evidence="12">
    <location>
        <begin position="44"/>
        <end position="217"/>
    </location>
</feature>
<evidence type="ECO:0000256" key="8">
    <source>
        <dbReference type="ARBA" id="ARBA00023143"/>
    </source>
</evidence>
<comment type="caution">
    <text evidence="14">The sequence shown here is derived from an EMBL/GenBank/DDBJ whole genome shotgun (WGS) entry which is preliminary data.</text>
</comment>
<evidence type="ECO:0000256" key="10">
    <source>
        <dbReference type="SAM" id="MobiDB-lite"/>
    </source>
</evidence>
<dbReference type="PANTHER" id="PTHR30046">
    <property type="entry name" value="FLAGELLAR M-RING PROTEIN"/>
    <property type="match status" value="1"/>
</dbReference>
<keyword evidence="14" id="KW-0966">Cell projection</keyword>